<dbReference type="EMBL" id="QNGE01003118">
    <property type="protein sequence ID" value="KAA3674489.1"/>
    <property type="molecule type" value="Genomic_DNA"/>
</dbReference>
<feature type="non-terminal residue" evidence="3">
    <location>
        <position position="1"/>
    </location>
</feature>
<keyword evidence="4" id="KW-1185">Reference proteome</keyword>
<proteinExistence type="predicted"/>
<organism evidence="3 4">
    <name type="scientific">Paragonimus westermani</name>
    <dbReference type="NCBI Taxonomy" id="34504"/>
    <lineage>
        <taxon>Eukaryota</taxon>
        <taxon>Metazoa</taxon>
        <taxon>Spiralia</taxon>
        <taxon>Lophotrochozoa</taxon>
        <taxon>Platyhelminthes</taxon>
        <taxon>Trematoda</taxon>
        <taxon>Digenea</taxon>
        <taxon>Plagiorchiida</taxon>
        <taxon>Troglotremata</taxon>
        <taxon>Troglotrematidae</taxon>
        <taxon>Paragonimus</taxon>
    </lineage>
</organism>
<evidence type="ECO:0000313" key="3">
    <source>
        <dbReference type="EMBL" id="KAA3676314.1"/>
    </source>
</evidence>
<protein>
    <submittedName>
        <fullName evidence="3">Uncharacterized protein</fullName>
    </submittedName>
</protein>
<reference evidence="3 4" key="1">
    <citation type="journal article" date="2019" name="Gigascience">
        <title>Whole-genome sequence of the oriental lung fluke Paragonimus westermani.</title>
        <authorList>
            <person name="Oey H."/>
            <person name="Zakrzewski M."/>
            <person name="Narain K."/>
            <person name="Devi K.R."/>
            <person name="Agatsuma T."/>
            <person name="Nawaratna S."/>
            <person name="Gobert G.N."/>
            <person name="Jones M.K."/>
            <person name="Ragan M.A."/>
            <person name="McManus D.P."/>
            <person name="Krause L."/>
        </authorList>
    </citation>
    <scope>NUCLEOTIDE SEQUENCE [LARGE SCALE GENOMIC DNA]</scope>
    <source>
        <strain evidence="3 4">IND2009</strain>
    </source>
</reference>
<evidence type="ECO:0000313" key="4">
    <source>
        <dbReference type="Proteomes" id="UP000324629"/>
    </source>
</evidence>
<evidence type="ECO:0000256" key="1">
    <source>
        <dbReference type="SAM" id="MobiDB-lite"/>
    </source>
</evidence>
<dbReference type="AlphaFoldDB" id="A0A5J4NLG3"/>
<comment type="caution">
    <text evidence="3">The sequence shown here is derived from an EMBL/GenBank/DDBJ whole genome shotgun (WGS) entry which is preliminary data.</text>
</comment>
<evidence type="ECO:0000313" key="2">
    <source>
        <dbReference type="EMBL" id="KAA3674489.1"/>
    </source>
</evidence>
<dbReference type="EMBL" id="QNGE01002049">
    <property type="protein sequence ID" value="KAA3676314.1"/>
    <property type="molecule type" value="Genomic_DNA"/>
</dbReference>
<name>A0A5J4NLG3_9TREM</name>
<gene>
    <name evidence="2" type="ORF">DEA37_0004521</name>
    <name evidence="3" type="ORF">DEA37_0004738</name>
</gene>
<accession>A0A5J4NLG3</accession>
<feature type="region of interest" description="Disordered" evidence="1">
    <location>
        <begin position="109"/>
        <end position="134"/>
    </location>
</feature>
<sequence>FKSRLVDLAHQYQRTPISQQCLLSKERINQLKEFRKNTELIILPPDKGSGVVLLNRANYINKMQSILSDTSKFVIDEDETDAVQSAERQINRALKKLHHKGLIDQTNLKKLSPKGSVTPRMYGLPKPHKPGVPL</sequence>
<dbReference type="Proteomes" id="UP000324629">
    <property type="component" value="Unassembled WGS sequence"/>
</dbReference>